<dbReference type="Proteomes" id="UP001500459">
    <property type="component" value="Unassembled WGS sequence"/>
</dbReference>
<dbReference type="EMBL" id="BAABCW010000035">
    <property type="protein sequence ID" value="GAA3523389.1"/>
    <property type="molecule type" value="Genomic_DNA"/>
</dbReference>
<name>A0ABP6UYF2_9FLAO</name>
<evidence type="ECO:0000313" key="2">
    <source>
        <dbReference type="Proteomes" id="UP001500459"/>
    </source>
</evidence>
<accession>A0ABP6UYF2</accession>
<evidence type="ECO:0008006" key="3">
    <source>
        <dbReference type="Google" id="ProtNLM"/>
    </source>
</evidence>
<gene>
    <name evidence="1" type="ORF">GCM10022393_42800</name>
</gene>
<sequence length="144" mass="17195">MSFDWPHHPLYDKLSEKASLLLPKLGFEKIKSESGQTLFVSKEKILITIQHGGYDMPYIYIGNQKNKKLLSPSHILEYYLNESTPIFRKYTELKSFYDFEFEYDFLKEYSDEVLNILKFPKPYLEWKKTADYETITELIKSQNN</sequence>
<evidence type="ECO:0000313" key="1">
    <source>
        <dbReference type="EMBL" id="GAA3523389.1"/>
    </source>
</evidence>
<reference evidence="2" key="1">
    <citation type="journal article" date="2019" name="Int. J. Syst. Evol. Microbiol.">
        <title>The Global Catalogue of Microorganisms (GCM) 10K type strain sequencing project: providing services to taxonomists for standard genome sequencing and annotation.</title>
        <authorList>
            <consortium name="The Broad Institute Genomics Platform"/>
            <consortium name="The Broad Institute Genome Sequencing Center for Infectious Disease"/>
            <person name="Wu L."/>
            <person name="Ma J."/>
        </authorList>
    </citation>
    <scope>NUCLEOTIDE SEQUENCE [LARGE SCALE GENOMIC DNA]</scope>
    <source>
        <strain evidence="2">JCM 17106</strain>
    </source>
</reference>
<keyword evidence="2" id="KW-1185">Reference proteome</keyword>
<comment type="caution">
    <text evidence="1">The sequence shown here is derived from an EMBL/GenBank/DDBJ whole genome shotgun (WGS) entry which is preliminary data.</text>
</comment>
<organism evidence="1 2">
    <name type="scientific">Aquimarina addita</name>
    <dbReference type="NCBI Taxonomy" id="870485"/>
    <lineage>
        <taxon>Bacteria</taxon>
        <taxon>Pseudomonadati</taxon>
        <taxon>Bacteroidota</taxon>
        <taxon>Flavobacteriia</taxon>
        <taxon>Flavobacteriales</taxon>
        <taxon>Flavobacteriaceae</taxon>
        <taxon>Aquimarina</taxon>
    </lineage>
</organism>
<protein>
    <recommendedName>
        <fullName evidence="3">DUF4304 domain-containing protein</fullName>
    </recommendedName>
</protein>
<proteinExistence type="predicted"/>
<dbReference type="RefSeq" id="WP_344930965.1">
    <property type="nucleotide sequence ID" value="NZ_BAABCW010000035.1"/>
</dbReference>